<dbReference type="EMBL" id="MWDB01000008">
    <property type="protein sequence ID" value="OQB41915.1"/>
    <property type="molecule type" value="Genomic_DNA"/>
</dbReference>
<sequence>MINEGFLLNPLTKGDPAILPRCLSGASGGEQLPSMKGDILLKLDFSVRSLRSLSRNDKLYINPSTLEQLPLRKGDNNFCPPSLASQSCPAV</sequence>
<accession>A0A1V5ZNV5</accession>
<dbReference type="Proteomes" id="UP000485621">
    <property type="component" value="Unassembled WGS sequence"/>
</dbReference>
<proteinExistence type="predicted"/>
<organism evidence="1">
    <name type="scientific">candidate division CPR1 bacterium ADurb.Bin160</name>
    <dbReference type="NCBI Taxonomy" id="1852826"/>
    <lineage>
        <taxon>Bacteria</taxon>
        <taxon>candidate division CPR1</taxon>
    </lineage>
</organism>
<name>A0A1V5ZNV5_9BACT</name>
<reference evidence="1" key="1">
    <citation type="submission" date="2017-02" db="EMBL/GenBank/DDBJ databases">
        <title>Delving into the versatile metabolic prowess of the omnipresent phylum Bacteroidetes.</title>
        <authorList>
            <person name="Nobu M.K."/>
            <person name="Mei R."/>
            <person name="Narihiro T."/>
            <person name="Kuroda K."/>
            <person name="Liu W.-T."/>
        </authorList>
    </citation>
    <scope>NUCLEOTIDE SEQUENCE</scope>
    <source>
        <strain evidence="1">ADurb.Bin160</strain>
    </source>
</reference>
<protein>
    <submittedName>
        <fullName evidence="1">Uncharacterized protein</fullName>
    </submittedName>
</protein>
<comment type="caution">
    <text evidence="1">The sequence shown here is derived from an EMBL/GenBank/DDBJ whole genome shotgun (WGS) entry which is preliminary data.</text>
</comment>
<evidence type="ECO:0000313" key="1">
    <source>
        <dbReference type="EMBL" id="OQB41915.1"/>
    </source>
</evidence>
<gene>
    <name evidence="1" type="ORF">BWY04_00528</name>
</gene>
<dbReference type="AlphaFoldDB" id="A0A1V5ZNV5"/>